<name>A0A1Y2PGX2_9FLAO</name>
<dbReference type="PROSITE" id="PS51257">
    <property type="entry name" value="PROKAR_LIPOPROTEIN"/>
    <property type="match status" value="1"/>
</dbReference>
<evidence type="ECO:0000313" key="1">
    <source>
        <dbReference type="EMBL" id="OSY88959.1"/>
    </source>
</evidence>
<proteinExistence type="predicted"/>
<comment type="caution">
    <text evidence="1">The sequence shown here is derived from an EMBL/GenBank/DDBJ whole genome shotgun (WGS) entry which is preliminary data.</text>
</comment>
<dbReference type="OrthoDB" id="1185924at2"/>
<dbReference type="STRING" id="1635173.WH52_04660"/>
<keyword evidence="2" id="KW-1185">Reference proteome</keyword>
<reference evidence="1 2" key="1">
    <citation type="submission" date="2015-03" db="EMBL/GenBank/DDBJ databases">
        <title>Genome sequence of Tenacibaculum sp. S2-2, isolated from intestinal microbiota of sea cucumber, Apostichopus japonicas.</title>
        <authorList>
            <person name="Shao Z."/>
            <person name="Wang L."/>
            <person name="Li X."/>
        </authorList>
    </citation>
    <scope>NUCLEOTIDE SEQUENCE [LARGE SCALE GENOMIC DNA]</scope>
    <source>
        <strain evidence="1 2">S2-2</strain>
    </source>
</reference>
<dbReference type="InParanoid" id="A0A1Y2PGX2"/>
<dbReference type="EMBL" id="LAPZ01000002">
    <property type="protein sequence ID" value="OSY88959.1"/>
    <property type="molecule type" value="Genomic_DNA"/>
</dbReference>
<organism evidence="1 2">
    <name type="scientific">Tenacibaculum holothuriorum</name>
    <dbReference type="NCBI Taxonomy" id="1635173"/>
    <lineage>
        <taxon>Bacteria</taxon>
        <taxon>Pseudomonadati</taxon>
        <taxon>Bacteroidota</taxon>
        <taxon>Flavobacteriia</taxon>
        <taxon>Flavobacteriales</taxon>
        <taxon>Flavobacteriaceae</taxon>
        <taxon>Tenacibaculum</taxon>
    </lineage>
</organism>
<gene>
    <name evidence="1" type="ORF">WH52_04660</name>
</gene>
<dbReference type="Proteomes" id="UP000194221">
    <property type="component" value="Unassembled WGS sequence"/>
</dbReference>
<evidence type="ECO:0000313" key="2">
    <source>
        <dbReference type="Proteomes" id="UP000194221"/>
    </source>
</evidence>
<sequence length="295" mass="33200">MNLKRRIMIKKMFTLSAFIVIIVVSSCISCSKNDTIIGVNPSDTNSLEAYLKANADYVHNINGFYIVGSATKPKEASPSTTTGKDIFDHSIRLFSSFLDQNNDGIIDDDKKELNKWLAQKLVFISGPLSMVDKISESNQVAGKGLYGMSMQTDNWPYVKGYNGKGWTINKLISSTWRPNNMNALWEEVFHTITEAYSRVDSEFKFTTGGALRTYMDDDINAKTYDISEQNAAENGNYDKVTAVNEYIHQIWAINFAGQNQSLNSHQKKALEFMKKKNVPMSVNANYSKMLGTKIK</sequence>
<protein>
    <submittedName>
        <fullName evidence="1">Uncharacterized protein</fullName>
    </submittedName>
</protein>
<dbReference type="AlphaFoldDB" id="A0A1Y2PGX2"/>
<accession>A0A1Y2PGX2</accession>